<evidence type="ECO:0000313" key="2">
    <source>
        <dbReference type="Proteomes" id="UP001055072"/>
    </source>
</evidence>
<comment type="caution">
    <text evidence="1">The sequence shown here is derived from an EMBL/GenBank/DDBJ whole genome shotgun (WGS) entry which is preliminary data.</text>
</comment>
<proteinExistence type="predicted"/>
<protein>
    <submittedName>
        <fullName evidence="1">Uncharacterized protein</fullName>
    </submittedName>
</protein>
<gene>
    <name evidence="1" type="ORF">BDY19DRAFT_886279</name>
</gene>
<evidence type="ECO:0000313" key="1">
    <source>
        <dbReference type="EMBL" id="KAI0091063.1"/>
    </source>
</evidence>
<name>A0ACB8U9R1_9APHY</name>
<keyword evidence="2" id="KW-1185">Reference proteome</keyword>
<sequence>MQTGYRLRWLFATILIFCNPAIPAQLWQEFRQHICDDLRPQVIALGIGHLSVEDVCDYGLYLLDEILAESGYSLHRFGMPEPVNDWST</sequence>
<dbReference type="EMBL" id="MU274906">
    <property type="protein sequence ID" value="KAI0091063.1"/>
    <property type="molecule type" value="Genomic_DNA"/>
</dbReference>
<organism evidence="1 2">
    <name type="scientific">Irpex rosettiformis</name>
    <dbReference type="NCBI Taxonomy" id="378272"/>
    <lineage>
        <taxon>Eukaryota</taxon>
        <taxon>Fungi</taxon>
        <taxon>Dikarya</taxon>
        <taxon>Basidiomycota</taxon>
        <taxon>Agaricomycotina</taxon>
        <taxon>Agaricomycetes</taxon>
        <taxon>Polyporales</taxon>
        <taxon>Irpicaceae</taxon>
        <taxon>Irpex</taxon>
    </lineage>
</organism>
<dbReference type="Proteomes" id="UP001055072">
    <property type="component" value="Unassembled WGS sequence"/>
</dbReference>
<accession>A0ACB8U9R1</accession>
<reference evidence="1" key="1">
    <citation type="journal article" date="2021" name="Environ. Microbiol.">
        <title>Gene family expansions and transcriptome signatures uncover fungal adaptations to wood decay.</title>
        <authorList>
            <person name="Hage H."/>
            <person name="Miyauchi S."/>
            <person name="Viragh M."/>
            <person name="Drula E."/>
            <person name="Min B."/>
            <person name="Chaduli D."/>
            <person name="Navarro D."/>
            <person name="Favel A."/>
            <person name="Norest M."/>
            <person name="Lesage-Meessen L."/>
            <person name="Balint B."/>
            <person name="Merenyi Z."/>
            <person name="de Eugenio L."/>
            <person name="Morin E."/>
            <person name="Martinez A.T."/>
            <person name="Baldrian P."/>
            <person name="Stursova M."/>
            <person name="Martinez M.J."/>
            <person name="Novotny C."/>
            <person name="Magnuson J.K."/>
            <person name="Spatafora J.W."/>
            <person name="Maurice S."/>
            <person name="Pangilinan J."/>
            <person name="Andreopoulos W."/>
            <person name="LaButti K."/>
            <person name="Hundley H."/>
            <person name="Na H."/>
            <person name="Kuo A."/>
            <person name="Barry K."/>
            <person name="Lipzen A."/>
            <person name="Henrissat B."/>
            <person name="Riley R."/>
            <person name="Ahrendt S."/>
            <person name="Nagy L.G."/>
            <person name="Grigoriev I.V."/>
            <person name="Martin F."/>
            <person name="Rosso M.N."/>
        </authorList>
    </citation>
    <scope>NUCLEOTIDE SEQUENCE</scope>
    <source>
        <strain evidence="1">CBS 384.51</strain>
    </source>
</reference>